<feature type="domain" description="PKD" evidence="2">
    <location>
        <begin position="454"/>
        <end position="543"/>
    </location>
</feature>
<dbReference type="PANTHER" id="PTHR46182">
    <property type="entry name" value="FI19480P1"/>
    <property type="match status" value="1"/>
</dbReference>
<feature type="region of interest" description="Disordered" evidence="1">
    <location>
        <begin position="365"/>
        <end position="395"/>
    </location>
</feature>
<dbReference type="InterPro" id="IPR013783">
    <property type="entry name" value="Ig-like_fold"/>
</dbReference>
<dbReference type="Gene3D" id="2.60.40.10">
    <property type="entry name" value="Immunoglobulins"/>
    <property type="match status" value="4"/>
</dbReference>
<comment type="caution">
    <text evidence="3">The sequence shown here is derived from an EMBL/GenBank/DDBJ whole genome shotgun (WGS) entry which is preliminary data.</text>
</comment>
<dbReference type="SUPFAM" id="SSF49299">
    <property type="entry name" value="PKD domain"/>
    <property type="match status" value="4"/>
</dbReference>
<accession>A0ABD6CEL7</accession>
<dbReference type="Proteomes" id="UP001597119">
    <property type="component" value="Unassembled WGS sequence"/>
</dbReference>
<organism evidence="3 4">
    <name type="scientific">Halorientalis brevis</name>
    <dbReference type="NCBI Taxonomy" id="1126241"/>
    <lineage>
        <taxon>Archaea</taxon>
        <taxon>Methanobacteriati</taxon>
        <taxon>Methanobacteriota</taxon>
        <taxon>Stenosarchaea group</taxon>
        <taxon>Halobacteria</taxon>
        <taxon>Halobacteriales</taxon>
        <taxon>Haloarculaceae</taxon>
        <taxon>Halorientalis</taxon>
    </lineage>
</organism>
<feature type="domain" description="PKD" evidence="2">
    <location>
        <begin position="369"/>
        <end position="455"/>
    </location>
</feature>
<sequence length="552" mass="57515">MSTGVAYALPLAGVGGFTITADSVSADNLVLYPNVGDTSEREAFPQTIAELQGTTLKDLTASKTIDLDSTPALTGKFRVSLVTEGRSEGGAVLLKSTALQSSSAQFNDFAIKEMESSDTFGQFGIESKGPITLNGSGQYPVRIRAHYLAINTISTPNLRLSVCYDPDDDDAYEWGSCDGSLPDWGTNPAMGGNEAPNPVAIADPNPVDTNQTVTFDASSSFDPDGSVTSHQWEFSDGSTATGTTATRTYSATGTYEVTLTVTDEEGKSATDTLTVGVGTKAPEARISTEKTTAITGETIRFDGSNSSDPDGSIASYAWDFGDGTTAIGVSRTHSYSSTGTYTVRLNVTDNWGLLSTDTVDVSIVPNEPPTASASADDTAPNPGESITFDASDSTDSTGRIVSYEWDFGDGTTATGATPTHSYSSGGTYQATVTVTDVKGATDTDTVTIDVNDAPTASAAVEPTSGTEETTFTFNASASSDPDGSITSYAWDFGDDSTGSGEITTYGGYNVVDIDPDKKETFTATLTVTDDDGVTATDTVQVEVANCYFDTFC</sequence>
<evidence type="ECO:0000259" key="2">
    <source>
        <dbReference type="PROSITE" id="PS50093"/>
    </source>
</evidence>
<feature type="domain" description="PKD" evidence="2">
    <location>
        <begin position="196"/>
        <end position="277"/>
    </location>
</feature>
<dbReference type="InterPro" id="IPR022409">
    <property type="entry name" value="PKD/Chitinase_dom"/>
</dbReference>
<reference evidence="3 4" key="1">
    <citation type="journal article" date="2019" name="Int. J. Syst. Evol. Microbiol.">
        <title>The Global Catalogue of Microorganisms (GCM) 10K type strain sequencing project: providing services to taxonomists for standard genome sequencing and annotation.</title>
        <authorList>
            <consortium name="The Broad Institute Genomics Platform"/>
            <consortium name="The Broad Institute Genome Sequencing Center for Infectious Disease"/>
            <person name="Wu L."/>
            <person name="Ma J."/>
        </authorList>
    </citation>
    <scope>NUCLEOTIDE SEQUENCE [LARGE SCALE GENOMIC DNA]</scope>
    <source>
        <strain evidence="3 4">CGMCC 1.12125</strain>
    </source>
</reference>
<gene>
    <name evidence="3" type="ORF">ACFR9U_12435</name>
</gene>
<evidence type="ECO:0000313" key="4">
    <source>
        <dbReference type="Proteomes" id="UP001597119"/>
    </source>
</evidence>
<dbReference type="CDD" id="cd00146">
    <property type="entry name" value="PKD"/>
    <property type="match status" value="4"/>
</dbReference>
<dbReference type="PROSITE" id="PS50093">
    <property type="entry name" value="PKD"/>
    <property type="match status" value="4"/>
</dbReference>
<feature type="compositionally biased region" description="Polar residues" evidence="1">
    <location>
        <begin position="219"/>
        <end position="232"/>
    </location>
</feature>
<dbReference type="SMART" id="SM00089">
    <property type="entry name" value="PKD"/>
    <property type="match status" value="4"/>
</dbReference>
<evidence type="ECO:0000256" key="1">
    <source>
        <dbReference type="SAM" id="MobiDB-lite"/>
    </source>
</evidence>
<dbReference type="PANTHER" id="PTHR46182:SF2">
    <property type="entry name" value="FI19480P1"/>
    <property type="match status" value="1"/>
</dbReference>
<evidence type="ECO:0000313" key="3">
    <source>
        <dbReference type="EMBL" id="MFD1587794.1"/>
    </source>
</evidence>
<dbReference type="AlphaFoldDB" id="A0ABD6CEL7"/>
<dbReference type="RefSeq" id="WP_247380648.1">
    <property type="nucleotide sequence ID" value="NZ_JALLGV010000008.1"/>
</dbReference>
<proteinExistence type="predicted"/>
<name>A0ABD6CEL7_9EURY</name>
<dbReference type="InterPro" id="IPR035986">
    <property type="entry name" value="PKD_dom_sf"/>
</dbReference>
<dbReference type="InterPro" id="IPR029865">
    <property type="entry name" value="KIAA0319-like"/>
</dbReference>
<dbReference type="Pfam" id="PF18911">
    <property type="entry name" value="PKD_4"/>
    <property type="match status" value="4"/>
</dbReference>
<dbReference type="EMBL" id="JBHUDJ010000006">
    <property type="protein sequence ID" value="MFD1587794.1"/>
    <property type="molecule type" value="Genomic_DNA"/>
</dbReference>
<dbReference type="InterPro" id="IPR000601">
    <property type="entry name" value="PKD_dom"/>
</dbReference>
<protein>
    <submittedName>
        <fullName evidence="3">PKD domain-containing protein</fullName>
    </submittedName>
</protein>
<keyword evidence="4" id="KW-1185">Reference proteome</keyword>
<feature type="region of interest" description="Disordered" evidence="1">
    <location>
        <begin position="219"/>
        <end position="244"/>
    </location>
</feature>
<feature type="domain" description="PKD" evidence="2">
    <location>
        <begin position="282"/>
        <end position="363"/>
    </location>
</feature>